<protein>
    <submittedName>
        <fullName evidence="9">DNA repair protein rhp57</fullName>
    </submittedName>
</protein>
<accession>A0ABR1JJ00</accession>
<keyword evidence="2" id="KW-0547">Nucleotide-binding</keyword>
<dbReference type="Pfam" id="PF08423">
    <property type="entry name" value="Rad51"/>
    <property type="match status" value="1"/>
</dbReference>
<keyword evidence="3" id="KW-0227">DNA damage</keyword>
<dbReference type="EMBL" id="JBANRG010000012">
    <property type="protein sequence ID" value="KAK7461972.1"/>
    <property type="molecule type" value="Genomic_DNA"/>
</dbReference>
<dbReference type="PANTHER" id="PTHR46487:SF1">
    <property type="entry name" value="DNA REPAIR PROTEIN XRCC3"/>
    <property type="match status" value="1"/>
</dbReference>
<dbReference type="PROSITE" id="PS50162">
    <property type="entry name" value="RECA_2"/>
    <property type="match status" value="1"/>
</dbReference>
<gene>
    <name evidence="9" type="primary">rhp57</name>
    <name evidence="9" type="ORF">VKT23_008404</name>
</gene>
<sequence>MLSTHSALTYNQKALLRKGRIYTVADLILTPPQEIAKRCRVALTEIQSLVDLVCRAQPVQVKTLEEIFNDEGDEKTRQLRLLGQKCTTGDSTLDDVLGGGIRTGMIWEVVGKTQLALQLSLSIQLSPSQGGLSGSACYLTTSRLLETHRLKQIAASHPLFSASSDISLDDIHTLRIPEISTLENVLESVLPKFIQDTLNTPTKKAIRLLIIDALGELFHLSSKTSTQTLVQRSQNVSRISSLLHSLASTYGLAIVVLNEVVDAFQSYNGAEEDDSGIQGLLYASHSRWFQRAHSLPGEDRKEASLGLVWANQVNARIMLSRTGRRRYFYQPEEGKKQRTDADLSSGRTEPEPRDSQDSATLIRRLTVIFSSVSPSCPSVDYIVTKRGIEVLEDSDPSLISRLRPILAEPTSESSTSTVSGAGTSGTVVAAGVGSDETAGLHSSFPPPSTQLAPLDIGFTQFDEGDDSSSQQGVEKIVGETEQRGEVEGDEWEEYWAMDEITEEMYLSVDQTS</sequence>
<keyword evidence="4" id="KW-0067">ATP-binding</keyword>
<comment type="subcellular location">
    <subcellularLocation>
        <location evidence="1">Nucleus</location>
    </subcellularLocation>
</comment>
<dbReference type="InterPro" id="IPR047348">
    <property type="entry name" value="XRCC3-like_C"/>
</dbReference>
<evidence type="ECO:0000259" key="8">
    <source>
        <dbReference type="PROSITE" id="PS50162"/>
    </source>
</evidence>
<dbReference type="CDD" id="cd19491">
    <property type="entry name" value="XRCC3"/>
    <property type="match status" value="1"/>
</dbReference>
<evidence type="ECO:0000256" key="7">
    <source>
        <dbReference type="SAM" id="MobiDB-lite"/>
    </source>
</evidence>
<keyword evidence="6" id="KW-0539">Nucleus</keyword>
<proteinExistence type="predicted"/>
<evidence type="ECO:0000313" key="9">
    <source>
        <dbReference type="EMBL" id="KAK7461972.1"/>
    </source>
</evidence>
<keyword evidence="10" id="KW-1185">Reference proteome</keyword>
<dbReference type="InterPro" id="IPR027417">
    <property type="entry name" value="P-loop_NTPase"/>
</dbReference>
<evidence type="ECO:0000256" key="2">
    <source>
        <dbReference type="ARBA" id="ARBA00022741"/>
    </source>
</evidence>
<feature type="region of interest" description="Disordered" evidence="7">
    <location>
        <begin position="328"/>
        <end position="359"/>
    </location>
</feature>
<name>A0ABR1JJ00_9AGAR</name>
<evidence type="ECO:0000256" key="4">
    <source>
        <dbReference type="ARBA" id="ARBA00022840"/>
    </source>
</evidence>
<feature type="compositionally biased region" description="Basic and acidic residues" evidence="7">
    <location>
        <begin position="476"/>
        <end position="486"/>
    </location>
</feature>
<feature type="region of interest" description="Disordered" evidence="7">
    <location>
        <begin position="437"/>
        <end position="486"/>
    </location>
</feature>
<evidence type="ECO:0000256" key="6">
    <source>
        <dbReference type="ARBA" id="ARBA00023242"/>
    </source>
</evidence>
<dbReference type="InterPro" id="IPR013632">
    <property type="entry name" value="Rad51_C"/>
</dbReference>
<evidence type="ECO:0000256" key="3">
    <source>
        <dbReference type="ARBA" id="ARBA00022763"/>
    </source>
</evidence>
<feature type="compositionally biased region" description="Basic and acidic residues" evidence="7">
    <location>
        <begin position="332"/>
        <end position="341"/>
    </location>
</feature>
<feature type="domain" description="RecA family profile 1" evidence="8">
    <location>
        <begin position="82"/>
        <end position="260"/>
    </location>
</feature>
<dbReference type="SUPFAM" id="SSF52540">
    <property type="entry name" value="P-loop containing nucleoside triphosphate hydrolases"/>
    <property type="match status" value="1"/>
</dbReference>
<evidence type="ECO:0000313" key="10">
    <source>
        <dbReference type="Proteomes" id="UP001498398"/>
    </source>
</evidence>
<evidence type="ECO:0000256" key="1">
    <source>
        <dbReference type="ARBA" id="ARBA00004123"/>
    </source>
</evidence>
<keyword evidence="5" id="KW-0234">DNA repair</keyword>
<dbReference type="Gene3D" id="3.40.50.300">
    <property type="entry name" value="P-loop containing nucleotide triphosphate hydrolases"/>
    <property type="match status" value="1"/>
</dbReference>
<dbReference type="Proteomes" id="UP001498398">
    <property type="component" value="Unassembled WGS sequence"/>
</dbReference>
<evidence type="ECO:0000256" key="5">
    <source>
        <dbReference type="ARBA" id="ARBA00023204"/>
    </source>
</evidence>
<dbReference type="PANTHER" id="PTHR46487">
    <property type="entry name" value="DNA REPAIR PROTEIN XRCC3"/>
    <property type="match status" value="1"/>
</dbReference>
<dbReference type="InterPro" id="IPR020588">
    <property type="entry name" value="RecA_ATP-bd"/>
</dbReference>
<comment type="caution">
    <text evidence="9">The sequence shown here is derived from an EMBL/GenBank/DDBJ whole genome shotgun (WGS) entry which is preliminary data.</text>
</comment>
<organism evidence="9 10">
    <name type="scientific">Marasmiellus scandens</name>
    <dbReference type="NCBI Taxonomy" id="2682957"/>
    <lineage>
        <taxon>Eukaryota</taxon>
        <taxon>Fungi</taxon>
        <taxon>Dikarya</taxon>
        <taxon>Basidiomycota</taxon>
        <taxon>Agaricomycotina</taxon>
        <taxon>Agaricomycetes</taxon>
        <taxon>Agaricomycetidae</taxon>
        <taxon>Agaricales</taxon>
        <taxon>Marasmiineae</taxon>
        <taxon>Omphalotaceae</taxon>
        <taxon>Marasmiellus</taxon>
    </lineage>
</organism>
<reference evidence="9 10" key="1">
    <citation type="submission" date="2024-01" db="EMBL/GenBank/DDBJ databases">
        <title>A draft genome for the cacao thread blight pathogen Marasmiellus scandens.</title>
        <authorList>
            <person name="Baruah I.K."/>
            <person name="Leung J."/>
            <person name="Bukari Y."/>
            <person name="Amoako-Attah I."/>
            <person name="Meinhardt L.W."/>
            <person name="Bailey B.A."/>
            <person name="Cohen S.P."/>
        </authorList>
    </citation>
    <scope>NUCLEOTIDE SEQUENCE [LARGE SCALE GENOMIC DNA]</scope>
    <source>
        <strain evidence="9 10">GH-19</strain>
    </source>
</reference>